<dbReference type="InterPro" id="IPR049922">
    <property type="entry name" value="GH114_assoc"/>
</dbReference>
<dbReference type="Pfam" id="PF03537">
    <property type="entry name" value="Glyco_hydro_114"/>
    <property type="match status" value="1"/>
</dbReference>
<feature type="domain" description="Glycoside-hydrolase family GH114 TIM-barrel" evidence="3">
    <location>
        <begin position="240"/>
        <end position="485"/>
    </location>
</feature>
<evidence type="ECO:0000259" key="4">
    <source>
        <dbReference type="Pfam" id="PF14741"/>
    </source>
</evidence>
<feature type="signal peptide" evidence="2">
    <location>
        <begin position="1"/>
        <end position="24"/>
    </location>
</feature>
<reference evidence="5 6" key="1">
    <citation type="submission" date="2017-04" db="EMBL/GenBank/DDBJ databases">
        <title>Draft genome sequence of Zooshikella ganghwensis VG4 isolated from Red Sea sediments.</title>
        <authorList>
            <person name="Rehman Z."/>
            <person name="Alam I."/>
            <person name="Kamau A."/>
            <person name="Bajic V."/>
            <person name="Leiknes T."/>
        </authorList>
    </citation>
    <scope>NUCLEOTIDE SEQUENCE [LARGE SCALE GENOMIC DNA]</scope>
    <source>
        <strain evidence="5 6">VG4</strain>
    </source>
</reference>
<keyword evidence="6" id="KW-1185">Reference proteome</keyword>
<evidence type="ECO:0000256" key="1">
    <source>
        <dbReference type="SAM" id="MobiDB-lite"/>
    </source>
</evidence>
<feature type="region of interest" description="Disordered" evidence="1">
    <location>
        <begin position="182"/>
        <end position="204"/>
    </location>
</feature>
<dbReference type="Proteomes" id="UP000257039">
    <property type="component" value="Unassembled WGS sequence"/>
</dbReference>
<dbReference type="InterPro" id="IPR017853">
    <property type="entry name" value="GH"/>
</dbReference>
<feature type="compositionally biased region" description="Pro residues" evidence="1">
    <location>
        <begin position="188"/>
        <end position="200"/>
    </location>
</feature>
<evidence type="ECO:0000313" key="6">
    <source>
        <dbReference type="Proteomes" id="UP000257039"/>
    </source>
</evidence>
<dbReference type="SUPFAM" id="SSF51445">
    <property type="entry name" value="(Trans)glycosidases"/>
    <property type="match status" value="1"/>
</dbReference>
<evidence type="ECO:0000259" key="3">
    <source>
        <dbReference type="Pfam" id="PF03537"/>
    </source>
</evidence>
<proteinExistence type="predicted"/>
<name>A0A4P9VG15_9GAMM</name>
<sequence length="525" mass="60343">MSIFSKTKLLLYSVPFAICSLSHAISLHPKNIEALQGQFSSDQPIEVLSKRDQYGDEDEWDRYIEAKPEGKYFKGILNFKYDKYNAECPLKSIQVTLNTLGESKSQQKQIVSIKNVKLNQWQRLGLNNDSTSWVWYEHSYSLKHDLHQYINDNGTMEIMFRTNNAYDVVNIDYAAVTLSSESECGDTLPPPPPPNPPTPDPGHKKLTLDEAKYWVYKIQNVSQKEHELINSLFDVYVLEVTTTEQGMENYDIAHLISRIKQHNIKKRGVEPIVLAYVDIAQAEQWRWYYESSADKHLIDQLSVGDDPNGWEDITVVKYWEKAWENIAIYGYKGRSHVQESLKHGFDGIYMDWVEAFSDDKIVNIIGSKSATASKMFSFIEKIRDYARAPSTPNHNPNYLIVAQNASDLYEENRSRYLGVMDAIAVEAIWYDGDRGFDDWNEEGGYNIPTNDLYPGWTEEVEEDLADMKGSLPIFCAEYAQTEIAKKVYEQLAPDVCVPYATRRSLGEISRDLPAGYLDRVKQFNE</sequence>
<feature type="domain" description="Glycosyl-hydrolase 114-associated" evidence="4">
    <location>
        <begin position="48"/>
        <end position="173"/>
    </location>
</feature>
<protein>
    <submittedName>
        <fullName evidence="5">Uncharacterized protein</fullName>
    </submittedName>
</protein>
<organism evidence="5 6">
    <name type="scientific">Zooshikella ganghwensis</name>
    <dbReference type="NCBI Taxonomy" id="202772"/>
    <lineage>
        <taxon>Bacteria</taxon>
        <taxon>Pseudomonadati</taxon>
        <taxon>Pseudomonadota</taxon>
        <taxon>Gammaproteobacteria</taxon>
        <taxon>Oceanospirillales</taxon>
        <taxon>Zooshikellaceae</taxon>
        <taxon>Zooshikella</taxon>
    </lineage>
</organism>
<evidence type="ECO:0000313" key="5">
    <source>
        <dbReference type="EMBL" id="RDH42065.1"/>
    </source>
</evidence>
<dbReference type="InterPro" id="IPR004352">
    <property type="entry name" value="GH114_TIM-barrel"/>
</dbReference>
<feature type="chain" id="PRO_5020468919" evidence="2">
    <location>
        <begin position="25"/>
        <end position="525"/>
    </location>
</feature>
<dbReference type="RefSeq" id="WP_094785624.1">
    <property type="nucleotide sequence ID" value="NZ_NDXW01000001.1"/>
</dbReference>
<keyword evidence="2" id="KW-0732">Signal</keyword>
<gene>
    <name evidence="5" type="ORF">B9G39_00635</name>
</gene>
<dbReference type="Pfam" id="PF14741">
    <property type="entry name" value="GH114_assoc"/>
    <property type="match status" value="1"/>
</dbReference>
<dbReference type="InterPro" id="IPR013785">
    <property type="entry name" value="Aldolase_TIM"/>
</dbReference>
<dbReference type="AlphaFoldDB" id="A0A4P9VG15"/>
<comment type="caution">
    <text evidence="5">The sequence shown here is derived from an EMBL/GenBank/DDBJ whole genome shotgun (WGS) entry which is preliminary data.</text>
</comment>
<accession>A0A4P9VG15</accession>
<dbReference type="EMBL" id="NDXW01000001">
    <property type="protein sequence ID" value="RDH42065.1"/>
    <property type="molecule type" value="Genomic_DNA"/>
</dbReference>
<evidence type="ECO:0000256" key="2">
    <source>
        <dbReference type="SAM" id="SignalP"/>
    </source>
</evidence>
<dbReference type="Gene3D" id="3.20.20.70">
    <property type="entry name" value="Aldolase class I"/>
    <property type="match status" value="1"/>
</dbReference>